<keyword evidence="1" id="KW-0560">Oxidoreductase</keyword>
<dbReference type="Pfam" id="PF22725">
    <property type="entry name" value="GFO_IDH_MocA_C3"/>
    <property type="match status" value="1"/>
</dbReference>
<dbReference type="EMBL" id="JAWQEV010000001">
    <property type="protein sequence ID" value="MDW4571658.1"/>
    <property type="molecule type" value="Genomic_DNA"/>
</dbReference>
<accession>A0ABU4GX60</accession>
<proteinExistence type="predicted"/>
<evidence type="ECO:0000256" key="2">
    <source>
        <dbReference type="ARBA" id="ARBA00023027"/>
    </source>
</evidence>
<protein>
    <submittedName>
        <fullName evidence="5">Gfo/Idh/MocA family oxidoreductase</fullName>
    </submittedName>
</protein>
<dbReference type="RefSeq" id="WP_318352189.1">
    <property type="nucleotide sequence ID" value="NZ_JAWQEV010000001.1"/>
</dbReference>
<evidence type="ECO:0000259" key="4">
    <source>
        <dbReference type="Pfam" id="PF22725"/>
    </source>
</evidence>
<organism evidence="5 6">
    <name type="scientific">Microbacterium arthrosphaerae</name>
    <dbReference type="NCBI Taxonomy" id="792652"/>
    <lineage>
        <taxon>Bacteria</taxon>
        <taxon>Bacillati</taxon>
        <taxon>Actinomycetota</taxon>
        <taxon>Actinomycetes</taxon>
        <taxon>Micrococcales</taxon>
        <taxon>Microbacteriaceae</taxon>
        <taxon>Microbacterium</taxon>
    </lineage>
</organism>
<dbReference type="InterPro" id="IPR055170">
    <property type="entry name" value="GFO_IDH_MocA-like_dom"/>
</dbReference>
<dbReference type="Gene3D" id="3.40.50.720">
    <property type="entry name" value="NAD(P)-binding Rossmann-like Domain"/>
    <property type="match status" value="1"/>
</dbReference>
<comment type="caution">
    <text evidence="5">The sequence shown here is derived from an EMBL/GenBank/DDBJ whole genome shotgun (WGS) entry which is preliminary data.</text>
</comment>
<dbReference type="PANTHER" id="PTHR43818">
    <property type="entry name" value="BCDNA.GH03377"/>
    <property type="match status" value="1"/>
</dbReference>
<keyword evidence="6" id="KW-1185">Reference proteome</keyword>
<dbReference type="SUPFAM" id="SSF51735">
    <property type="entry name" value="NAD(P)-binding Rossmann-fold domains"/>
    <property type="match status" value="1"/>
</dbReference>
<evidence type="ECO:0000313" key="6">
    <source>
        <dbReference type="Proteomes" id="UP001283109"/>
    </source>
</evidence>
<feature type="domain" description="Gfo/Idh/MocA-like oxidoreductase N-terminal" evidence="3">
    <location>
        <begin position="5"/>
        <end position="120"/>
    </location>
</feature>
<dbReference type="PANTHER" id="PTHR43818:SF11">
    <property type="entry name" value="BCDNA.GH03377"/>
    <property type="match status" value="1"/>
</dbReference>
<gene>
    <name evidence="5" type="ORF">R8Z58_02580</name>
</gene>
<dbReference type="Gene3D" id="3.30.360.10">
    <property type="entry name" value="Dihydrodipicolinate Reductase, domain 2"/>
    <property type="match status" value="1"/>
</dbReference>
<dbReference type="InterPro" id="IPR050463">
    <property type="entry name" value="Gfo/Idh/MocA_oxidrdct_glycsds"/>
</dbReference>
<dbReference type="SUPFAM" id="SSF55347">
    <property type="entry name" value="Glyceraldehyde-3-phosphate dehydrogenase-like, C-terminal domain"/>
    <property type="match status" value="1"/>
</dbReference>
<reference evidence="5 6" key="1">
    <citation type="submission" date="2023-11" db="EMBL/GenBank/DDBJ databases">
        <title>Draft genome sequence of Microbacterium arthrosphaerae JCM 30492.</title>
        <authorList>
            <person name="Zhang G."/>
            <person name="Ding Y."/>
        </authorList>
    </citation>
    <scope>NUCLEOTIDE SEQUENCE [LARGE SCALE GENOMIC DNA]</scope>
    <source>
        <strain evidence="5 6">JCM 30492</strain>
    </source>
</reference>
<evidence type="ECO:0000313" key="5">
    <source>
        <dbReference type="EMBL" id="MDW4571658.1"/>
    </source>
</evidence>
<feature type="domain" description="GFO/IDH/MocA-like oxidoreductase" evidence="4">
    <location>
        <begin position="131"/>
        <end position="259"/>
    </location>
</feature>
<keyword evidence="2" id="KW-0520">NAD</keyword>
<dbReference type="InterPro" id="IPR036291">
    <property type="entry name" value="NAD(P)-bd_dom_sf"/>
</dbReference>
<evidence type="ECO:0000259" key="3">
    <source>
        <dbReference type="Pfam" id="PF01408"/>
    </source>
</evidence>
<evidence type="ECO:0000256" key="1">
    <source>
        <dbReference type="ARBA" id="ARBA00023002"/>
    </source>
</evidence>
<name>A0ABU4GX60_9MICO</name>
<dbReference type="Pfam" id="PF01408">
    <property type="entry name" value="GFO_IDH_MocA"/>
    <property type="match status" value="1"/>
</dbReference>
<dbReference type="InterPro" id="IPR000683">
    <property type="entry name" value="Gfo/Idh/MocA-like_OxRdtase_N"/>
</dbReference>
<sequence length="369" mass="38683">MSGRLRVGIAGVHGHGRSHVDATLGLSADLELVAVADPRGGGDVPSSTAVFADAAAMLADVDLDIAVLSTPIPTHAELTLLALERGAHVLLEKPPVPSVADHVALTSAADAASRAVQVGFQSLGSAGVAATAEVSASGVIGDVRHYGAVGLWSRSEEYWRRAPWAGHRVRDGRLVGDGVVTNPLAHALATAFAIAGAAEPDDVVAIDADLRRANDIETDDTSSLVVDLRGGVRLAAGLVTTAPRRHEPYVLVRGSRGHLVYHYTLDTLHVFRDGAALPRTYAFERTGLLADLAAHVRDGGPILAPLRRTGAFTRVLEEVVTGPPPVLVDRRLVRVEASGSETFRVVSGVEDAAEQVAWEGRTFRDLGVL</sequence>
<dbReference type="Proteomes" id="UP001283109">
    <property type="component" value="Unassembled WGS sequence"/>
</dbReference>